<dbReference type="InterPro" id="IPR020783">
    <property type="entry name" value="Ribosomal_uL11_C"/>
</dbReference>
<evidence type="ECO:0000256" key="2">
    <source>
        <dbReference type="ARBA" id="ARBA00022730"/>
    </source>
</evidence>
<feature type="domain" description="Large ribosomal subunit protein uL11 N-terminal" evidence="8">
    <location>
        <begin position="9"/>
        <end position="66"/>
    </location>
</feature>
<dbReference type="NCBIfam" id="TIGR01632">
    <property type="entry name" value="L11_bact"/>
    <property type="match status" value="1"/>
</dbReference>
<dbReference type="HAMAP" id="MF_00736">
    <property type="entry name" value="Ribosomal_uL11"/>
    <property type="match status" value="1"/>
</dbReference>
<dbReference type="PROSITE" id="PS00359">
    <property type="entry name" value="RIBOSOMAL_L11"/>
    <property type="match status" value="1"/>
</dbReference>
<evidence type="ECO:0000256" key="6">
    <source>
        <dbReference type="RuleBase" id="RU003978"/>
    </source>
</evidence>
<dbReference type="InterPro" id="IPR036769">
    <property type="entry name" value="Ribosomal_uL11_C_sf"/>
</dbReference>
<gene>
    <name evidence="9" type="primary">rpl11</name>
</gene>
<dbReference type="Pfam" id="PF00298">
    <property type="entry name" value="Ribosomal_L11"/>
    <property type="match status" value="1"/>
</dbReference>
<dbReference type="AlphaFoldDB" id="A0A5B9XW88"/>
<evidence type="ECO:0000256" key="4">
    <source>
        <dbReference type="ARBA" id="ARBA00022980"/>
    </source>
</evidence>
<feature type="domain" description="Large ribosomal subunit protein uL11 C-terminal" evidence="7">
    <location>
        <begin position="71"/>
        <end position="138"/>
    </location>
</feature>
<dbReference type="Gene3D" id="1.10.10.250">
    <property type="entry name" value="Ribosomal protein L11, C-terminal domain"/>
    <property type="match status" value="1"/>
</dbReference>
<dbReference type="Pfam" id="PF03946">
    <property type="entry name" value="Ribosomal_L11_N"/>
    <property type="match status" value="1"/>
</dbReference>
<dbReference type="InterPro" id="IPR036796">
    <property type="entry name" value="Ribosomal_uL11_N_sf"/>
</dbReference>
<dbReference type="EMBL" id="MK962129">
    <property type="protein sequence ID" value="QEH58571.1"/>
    <property type="molecule type" value="Genomic_DNA"/>
</dbReference>
<dbReference type="InterPro" id="IPR006519">
    <property type="entry name" value="Ribosomal_uL11_bac-typ"/>
</dbReference>
<dbReference type="InterPro" id="IPR000911">
    <property type="entry name" value="Ribosomal_uL11"/>
</dbReference>
<evidence type="ECO:0000256" key="5">
    <source>
        <dbReference type="ARBA" id="ARBA00023274"/>
    </source>
</evidence>
<dbReference type="InterPro" id="IPR020785">
    <property type="entry name" value="Ribosomal_uL11_CS"/>
</dbReference>
<protein>
    <submittedName>
        <fullName evidence="9">Ribosomal protein L11</fullName>
    </submittedName>
</protein>
<dbReference type="SUPFAM" id="SSF54747">
    <property type="entry name" value="Ribosomal L11/L12e N-terminal domain"/>
    <property type="match status" value="1"/>
</dbReference>
<dbReference type="CDD" id="cd00349">
    <property type="entry name" value="Ribosomal_L11"/>
    <property type="match status" value="1"/>
</dbReference>
<keyword evidence="4 6" id="KW-0689">Ribosomal protein</keyword>
<dbReference type="GO" id="GO:0022625">
    <property type="term" value="C:cytosolic large ribosomal subunit"/>
    <property type="evidence" value="ECO:0007669"/>
    <property type="project" value="TreeGrafter"/>
</dbReference>
<dbReference type="InterPro" id="IPR020784">
    <property type="entry name" value="Ribosomal_uL11_N"/>
</dbReference>
<proteinExistence type="inferred from homology"/>
<keyword evidence="5 6" id="KW-0687">Ribonucleoprotein</keyword>
<dbReference type="GO" id="GO:0006412">
    <property type="term" value="P:translation"/>
    <property type="evidence" value="ECO:0007669"/>
    <property type="project" value="InterPro"/>
</dbReference>
<comment type="similarity">
    <text evidence="1 6">Belongs to the universal ribosomal protein uL11 family.</text>
</comment>
<dbReference type="Gene3D" id="3.30.1550.10">
    <property type="entry name" value="Ribosomal protein L11/L12, N-terminal domain"/>
    <property type="match status" value="1"/>
</dbReference>
<name>A0A5B9XW88_9ALVE</name>
<evidence type="ECO:0000259" key="7">
    <source>
        <dbReference type="Pfam" id="PF00298"/>
    </source>
</evidence>
<accession>A0A5B9XW88</accession>
<sequence length="150" mass="16569">MSKKLIKIINLNLIPGKVTPGPPVGPILGSFGLNLSLFCKEYNSLTKDSVYSIIPVKISVFNDKSYSFILKTPPVSVLILYELSLMKGSENSKKFKIGTLTEKQVLKIANQKLNDLNTQNIQKAINIITGTAINMGIIILNTIKNEYNNN</sequence>
<evidence type="ECO:0000313" key="9">
    <source>
        <dbReference type="EMBL" id="QEH58571.1"/>
    </source>
</evidence>
<reference evidence="9" key="1">
    <citation type="journal article" date="2019" name="Curr. Biol.">
        <title>Multiple Independent Origins of Apicomplexan-Like Parasites.</title>
        <authorList>
            <person name="Mathur V."/>
            <person name="Kolisko M."/>
            <person name="Hehenberger E."/>
            <person name="Irwin N.A.T."/>
            <person name="Leander B.S."/>
            <person name="Kristmundsson A."/>
            <person name="Freeman M.A."/>
            <person name="Keeling P.J."/>
        </authorList>
    </citation>
    <scope>NUCLEOTIDE SEQUENCE</scope>
</reference>
<keyword evidence="2" id="KW-0699">rRNA-binding</keyword>
<evidence type="ECO:0000259" key="8">
    <source>
        <dbReference type="Pfam" id="PF03946"/>
    </source>
</evidence>
<dbReference type="SUPFAM" id="SSF46906">
    <property type="entry name" value="Ribosomal protein L11, C-terminal domain"/>
    <property type="match status" value="1"/>
</dbReference>
<dbReference type="SMART" id="SM00649">
    <property type="entry name" value="RL11"/>
    <property type="match status" value="1"/>
</dbReference>
<dbReference type="GO" id="GO:0003735">
    <property type="term" value="F:structural constituent of ribosome"/>
    <property type="evidence" value="ECO:0007669"/>
    <property type="project" value="InterPro"/>
</dbReference>
<evidence type="ECO:0000256" key="3">
    <source>
        <dbReference type="ARBA" id="ARBA00022884"/>
    </source>
</evidence>
<keyword evidence="3" id="KW-0694">RNA-binding</keyword>
<evidence type="ECO:0000256" key="1">
    <source>
        <dbReference type="ARBA" id="ARBA00010537"/>
    </source>
</evidence>
<dbReference type="PANTHER" id="PTHR11661">
    <property type="entry name" value="60S RIBOSOMAL PROTEIN L12"/>
    <property type="match status" value="1"/>
</dbReference>
<dbReference type="PANTHER" id="PTHR11661:SF1">
    <property type="entry name" value="LARGE RIBOSOMAL SUBUNIT PROTEIN UL11M"/>
    <property type="match status" value="1"/>
</dbReference>
<organism evidence="9">
    <name type="scientific">Piridium sociabile</name>
    <dbReference type="NCBI Taxonomy" id="2570542"/>
    <lineage>
        <taxon>Eukaryota</taxon>
        <taxon>Sar</taxon>
        <taxon>Alveolata</taxon>
        <taxon>Colpodellida</taxon>
        <taxon>Vitrellaceae</taxon>
        <taxon>Piridium</taxon>
    </lineage>
</organism>
<dbReference type="GO" id="GO:0070180">
    <property type="term" value="F:large ribosomal subunit rRNA binding"/>
    <property type="evidence" value="ECO:0007669"/>
    <property type="project" value="TreeGrafter"/>
</dbReference>